<dbReference type="NCBIfam" id="TIGR00229">
    <property type="entry name" value="sensory_box"/>
    <property type="match status" value="1"/>
</dbReference>
<reference evidence="6 7" key="1">
    <citation type="submission" date="2020-05" db="EMBL/GenBank/DDBJ databases">
        <title>Complete genome sequence of of a novel Thermoleptolyngbya strain isolated from hot springs of Ganzi, Sichuan China.</title>
        <authorList>
            <person name="Tang J."/>
            <person name="Daroch M."/>
            <person name="Li L."/>
            <person name="Waleron K."/>
            <person name="Waleron M."/>
            <person name="Waleron M."/>
        </authorList>
    </citation>
    <scope>NUCLEOTIDE SEQUENCE [LARGE SCALE GENOMIC DNA]</scope>
    <source>
        <strain evidence="6 7">PKUAC-SCTA183</strain>
    </source>
</reference>
<dbReference type="InterPro" id="IPR015943">
    <property type="entry name" value="WD40/YVTN_repeat-like_dom_sf"/>
</dbReference>
<dbReference type="InterPro" id="IPR020472">
    <property type="entry name" value="WD40_PAC1"/>
</dbReference>
<dbReference type="RefSeq" id="WP_172355986.1">
    <property type="nucleotide sequence ID" value="NZ_CP053661.1"/>
</dbReference>
<evidence type="ECO:0000313" key="7">
    <source>
        <dbReference type="Proteomes" id="UP000505210"/>
    </source>
</evidence>
<evidence type="ECO:0000256" key="3">
    <source>
        <dbReference type="PROSITE-ProRule" id="PRU00221"/>
    </source>
</evidence>
<feature type="repeat" description="WD" evidence="3">
    <location>
        <begin position="1106"/>
        <end position="1137"/>
    </location>
</feature>
<feature type="domain" description="PAS" evidence="4">
    <location>
        <begin position="444"/>
        <end position="514"/>
    </location>
</feature>
<feature type="repeat" description="WD" evidence="3">
    <location>
        <begin position="1057"/>
        <end position="1091"/>
    </location>
</feature>
<feature type="repeat" description="WD" evidence="3">
    <location>
        <begin position="1153"/>
        <end position="1187"/>
    </location>
</feature>
<dbReference type="SMART" id="SM00091">
    <property type="entry name" value="PAS"/>
    <property type="match status" value="1"/>
</dbReference>
<dbReference type="InterPro" id="IPR019775">
    <property type="entry name" value="WD40_repeat_CS"/>
</dbReference>
<dbReference type="EMBL" id="CP053661">
    <property type="protein sequence ID" value="QKD82829.1"/>
    <property type="molecule type" value="Genomic_DNA"/>
</dbReference>
<dbReference type="PROSITE" id="PS50294">
    <property type="entry name" value="WD_REPEATS_REGION"/>
    <property type="match status" value="8"/>
</dbReference>
<evidence type="ECO:0000256" key="2">
    <source>
        <dbReference type="ARBA" id="ARBA00022737"/>
    </source>
</evidence>
<dbReference type="Pfam" id="PF14516">
    <property type="entry name" value="AAA_35"/>
    <property type="match status" value="1"/>
</dbReference>
<dbReference type="InterPro" id="IPR001680">
    <property type="entry name" value="WD40_rpt"/>
</dbReference>
<evidence type="ECO:0000259" key="4">
    <source>
        <dbReference type="PROSITE" id="PS50112"/>
    </source>
</evidence>
<dbReference type="CDD" id="cd00130">
    <property type="entry name" value="PAS"/>
    <property type="match status" value="1"/>
</dbReference>
<feature type="repeat" description="WD" evidence="3">
    <location>
        <begin position="793"/>
        <end position="827"/>
    </location>
</feature>
<dbReference type="Pfam" id="PF00400">
    <property type="entry name" value="WD40"/>
    <property type="match status" value="14"/>
</dbReference>
<name>A0A6M8B624_9CYAN</name>
<dbReference type="Gene3D" id="2.130.10.10">
    <property type="entry name" value="YVTN repeat-like/Quinoprotein amine dehydrogenase"/>
    <property type="match status" value="4"/>
</dbReference>
<dbReference type="SUPFAM" id="SSF55785">
    <property type="entry name" value="PYP-like sensor domain (PAS domain)"/>
    <property type="match status" value="1"/>
</dbReference>
<dbReference type="SUPFAM" id="SSF50978">
    <property type="entry name" value="WD40 repeat-like"/>
    <property type="match status" value="2"/>
</dbReference>
<dbReference type="PROSITE" id="PS50113">
    <property type="entry name" value="PAC"/>
    <property type="match status" value="1"/>
</dbReference>
<dbReference type="InterPro" id="IPR013655">
    <property type="entry name" value="PAS_fold_3"/>
</dbReference>
<dbReference type="SUPFAM" id="SSF52540">
    <property type="entry name" value="P-loop containing nucleoside triphosphate hydrolases"/>
    <property type="match status" value="1"/>
</dbReference>
<dbReference type="InterPro" id="IPR036322">
    <property type="entry name" value="WD40_repeat_dom_sf"/>
</dbReference>
<dbReference type="InterPro" id="IPR027417">
    <property type="entry name" value="P-loop_NTPase"/>
</dbReference>
<dbReference type="InterPro" id="IPR035965">
    <property type="entry name" value="PAS-like_dom_sf"/>
</dbReference>
<dbReference type="Pfam" id="PF08447">
    <property type="entry name" value="PAS_3"/>
    <property type="match status" value="1"/>
</dbReference>
<feature type="repeat" description="WD" evidence="3">
    <location>
        <begin position="1194"/>
        <end position="1236"/>
    </location>
</feature>
<dbReference type="PANTHER" id="PTHR19848:SF8">
    <property type="entry name" value="F-BOX AND WD REPEAT DOMAIN CONTAINING 7"/>
    <property type="match status" value="1"/>
</dbReference>
<organism evidence="6 7">
    <name type="scientific">Thermoleptolyngbya sichuanensis A183</name>
    <dbReference type="NCBI Taxonomy" id="2737172"/>
    <lineage>
        <taxon>Bacteria</taxon>
        <taxon>Bacillati</taxon>
        <taxon>Cyanobacteriota</taxon>
        <taxon>Cyanophyceae</taxon>
        <taxon>Oculatellales</taxon>
        <taxon>Oculatellaceae</taxon>
        <taxon>Thermoleptolyngbya</taxon>
        <taxon>Thermoleptolyngbya sichuanensis</taxon>
    </lineage>
</organism>
<dbReference type="Proteomes" id="UP000505210">
    <property type="component" value="Chromosome"/>
</dbReference>
<dbReference type="KEGG" id="theu:HPC62_12100"/>
<feature type="repeat" description="WD" evidence="3">
    <location>
        <begin position="922"/>
        <end position="957"/>
    </location>
</feature>
<dbReference type="InterPro" id="IPR001610">
    <property type="entry name" value="PAC"/>
</dbReference>
<feature type="repeat" description="WD" evidence="3">
    <location>
        <begin position="711"/>
        <end position="742"/>
    </location>
</feature>
<feature type="domain" description="PAC" evidence="5">
    <location>
        <begin position="517"/>
        <end position="569"/>
    </location>
</feature>
<dbReference type="PANTHER" id="PTHR19848">
    <property type="entry name" value="WD40 REPEAT PROTEIN"/>
    <property type="match status" value="1"/>
</dbReference>
<feature type="repeat" description="WD" evidence="3">
    <location>
        <begin position="1243"/>
        <end position="1281"/>
    </location>
</feature>
<dbReference type="InterPro" id="IPR000014">
    <property type="entry name" value="PAS"/>
</dbReference>
<keyword evidence="2" id="KW-0677">Repeat</keyword>
<dbReference type="PROSITE" id="PS50082">
    <property type="entry name" value="WD_REPEATS_2"/>
    <property type="match status" value="12"/>
</dbReference>
<dbReference type="SMART" id="SM00320">
    <property type="entry name" value="WD40"/>
    <property type="match status" value="14"/>
</dbReference>
<accession>A0A6M8B624</accession>
<protein>
    <submittedName>
        <fullName evidence="6">PAS domain-containing protein</fullName>
    </submittedName>
</protein>
<feature type="repeat" description="WD" evidence="3">
    <location>
        <begin position="752"/>
        <end position="783"/>
    </location>
</feature>
<feature type="repeat" description="WD" evidence="3">
    <location>
        <begin position="673"/>
        <end position="705"/>
    </location>
</feature>
<dbReference type="Gene3D" id="3.40.50.300">
    <property type="entry name" value="P-loop containing nucleotide triphosphate hydrolases"/>
    <property type="match status" value="1"/>
</dbReference>
<keyword evidence="7" id="KW-1185">Reference proteome</keyword>
<gene>
    <name evidence="6" type="ORF">HPC62_12100</name>
</gene>
<proteinExistence type="predicted"/>
<feature type="repeat" description="WD" evidence="3">
    <location>
        <begin position="1016"/>
        <end position="1048"/>
    </location>
</feature>
<dbReference type="PRINTS" id="PR00320">
    <property type="entry name" value="GPROTEINBRPT"/>
</dbReference>
<evidence type="ECO:0000256" key="1">
    <source>
        <dbReference type="ARBA" id="ARBA00022574"/>
    </source>
</evidence>
<dbReference type="CDD" id="cd00200">
    <property type="entry name" value="WD40"/>
    <property type="match status" value="2"/>
</dbReference>
<keyword evidence="1 3" id="KW-0853">WD repeat</keyword>
<dbReference type="InterPro" id="IPR000700">
    <property type="entry name" value="PAS-assoc_C"/>
</dbReference>
<feature type="repeat" description="WD" evidence="3">
    <location>
        <begin position="881"/>
        <end position="915"/>
    </location>
</feature>
<dbReference type="Gene3D" id="3.30.450.20">
    <property type="entry name" value="PAS domain"/>
    <property type="match status" value="1"/>
</dbReference>
<dbReference type="SMART" id="SM00086">
    <property type="entry name" value="PAC"/>
    <property type="match status" value="1"/>
</dbReference>
<dbReference type="FunFam" id="3.30.450.20:FF:000099">
    <property type="entry name" value="Sensory box sensor histidine kinase"/>
    <property type="match status" value="1"/>
</dbReference>
<evidence type="ECO:0000259" key="5">
    <source>
        <dbReference type="PROSITE" id="PS50113"/>
    </source>
</evidence>
<dbReference type="PROSITE" id="PS00678">
    <property type="entry name" value="WD_REPEATS_1"/>
    <property type="match status" value="2"/>
</dbReference>
<evidence type="ECO:0000313" key="6">
    <source>
        <dbReference type="EMBL" id="QKD82829.1"/>
    </source>
</evidence>
<dbReference type="PROSITE" id="PS50112">
    <property type="entry name" value="PAS"/>
    <property type="match status" value="1"/>
</dbReference>
<sequence length="1317" mass="147423">MITSPRFKVGGCLHANAPNYVERQADTDLYDALRSREFCYVFSSRQMGKSSLLVRVKERLQAEGACCIYLDMTRLGGTDLTQQQWIAGVGISLIQGLKLPPQVDFLQWWKAREALPLMQRLSQLVEEVILPSGGDRPIYVLIDEIDSLLGLPFSTDAFFAWMRACYNQRSHDEQYHRLTFALFGVATPSDLIADKQLTPFNIGQAIQLEGFTFAESAPLLPGLEPFVDAPSAVLQAILSWTGGQPFLTQKLCQLVVKQAQQAETLPLRLPAGTADLWIEELVRSHILSHWESQDEPIHLRTIRDHLFWHENRIARLLGLYQQLLQGKPVYTDDSREQIDLLLSGLVVRRENQLAIKNRIYRQVFTPAWVEQQLHRLRPYSVNLDAWVESGRQDDSRLLRGQTLLEVEQWARNKSLSDLDYQFLAASQDIERQSIQQQLTAKAESERFFRQLAEAVPQIVWIVEPDGRLSYTNQQGNDFSGRSLGDVQDWKRLDIVHPEDRPLSLAAWKHSLETGEPYELQLRMMDSEGTYRWFLNRAIPIRDGAGNIVKWFGTSTDLDTLKREEENRRLREVEKRLRLQRWLLGTISTAFVIASGLGLYAAAQKRQASLREIEAIANIAEAQFASGNRLDALVTSIQAYTQLDRIGRVPAELATQVERELHRITVQVVERHRLNANKGRVRGLAISPDGQRIAATYDQSTIVLWKPNGTTLNTIPEKAREVVFSPDGQTLVGAMDDATMRLWRTDGTPVATLKGHPDRVLSVAISPDGQWIASAGNDKLIKLWHTDGKLVRTLSGHRGVIWKVVFSPDGRSLASASADNTVMLWDLDGTPRRTFRNPTPSTDGENRLLSVAFSPDGTRLVAGDSYGNILWWNLDGTLLNTTSEHRKAVGNLVFSPDGQTLASGSWDNTIKLWNLEGTVIRSLPGHPSGTLALAFSPDGDRLISGGEDDLVRVWQLSSRFTTVFRGHRASVWSVTVAPNRGTNRGTAAPVAEPVVWSSSTDGTIKRWTPQGQLLQTLTAARGEVWAVDTSPDGQMMVTAHNDGTLALWNPDGTLIQTINAHRETAFDVAFNPSSTEVASVSWDGTIKRWQLDGTLIQILKRSAEPSLDKLSDRLNAVAYSPDNQWLAVGGRDQILYLWRRNANGQFSPQPQRALSSHEDTIWDVAFSPDGQMVATASEDNTIKLWSLDGTLIHTLKGHGDRVNALTFIPADAGLPAEWGTVIASASWDKTIKLWKLDGTLLHTLEGHEERALDVAFYPAAANQKALLASAGLDNLVILWQLDRVFDTEQILNAGCEWVRDYVQMRQKQGDRSSICKRN</sequence>